<comment type="caution">
    <text evidence="2">The sequence shown here is derived from an EMBL/GenBank/DDBJ whole genome shotgun (WGS) entry which is preliminary data.</text>
</comment>
<accession>A0A4Y7T3Z5</accession>
<reference evidence="2 3" key="1">
    <citation type="journal article" date="2019" name="Nat. Ecol. Evol.">
        <title>Megaphylogeny resolves global patterns of mushroom evolution.</title>
        <authorList>
            <person name="Varga T."/>
            <person name="Krizsan K."/>
            <person name="Foldi C."/>
            <person name="Dima B."/>
            <person name="Sanchez-Garcia M."/>
            <person name="Sanchez-Ramirez S."/>
            <person name="Szollosi G.J."/>
            <person name="Szarkandi J.G."/>
            <person name="Papp V."/>
            <person name="Albert L."/>
            <person name="Andreopoulos W."/>
            <person name="Angelini C."/>
            <person name="Antonin V."/>
            <person name="Barry K.W."/>
            <person name="Bougher N.L."/>
            <person name="Buchanan P."/>
            <person name="Buyck B."/>
            <person name="Bense V."/>
            <person name="Catcheside P."/>
            <person name="Chovatia M."/>
            <person name="Cooper J."/>
            <person name="Damon W."/>
            <person name="Desjardin D."/>
            <person name="Finy P."/>
            <person name="Geml J."/>
            <person name="Haridas S."/>
            <person name="Hughes K."/>
            <person name="Justo A."/>
            <person name="Karasinski D."/>
            <person name="Kautmanova I."/>
            <person name="Kiss B."/>
            <person name="Kocsube S."/>
            <person name="Kotiranta H."/>
            <person name="LaButti K.M."/>
            <person name="Lechner B.E."/>
            <person name="Liimatainen K."/>
            <person name="Lipzen A."/>
            <person name="Lukacs Z."/>
            <person name="Mihaltcheva S."/>
            <person name="Morgado L.N."/>
            <person name="Niskanen T."/>
            <person name="Noordeloos M.E."/>
            <person name="Ohm R.A."/>
            <person name="Ortiz-Santana B."/>
            <person name="Ovrebo C."/>
            <person name="Racz N."/>
            <person name="Riley R."/>
            <person name="Savchenko A."/>
            <person name="Shiryaev A."/>
            <person name="Soop K."/>
            <person name="Spirin V."/>
            <person name="Szebenyi C."/>
            <person name="Tomsovsky M."/>
            <person name="Tulloss R.E."/>
            <person name="Uehling J."/>
            <person name="Grigoriev I.V."/>
            <person name="Vagvolgyi C."/>
            <person name="Papp T."/>
            <person name="Martin F.M."/>
            <person name="Miettinen O."/>
            <person name="Hibbett D.S."/>
            <person name="Nagy L.G."/>
        </authorList>
    </citation>
    <scope>NUCLEOTIDE SEQUENCE [LARGE SCALE GENOMIC DNA]</scope>
    <source>
        <strain evidence="2 3">FP101781</strain>
    </source>
</reference>
<evidence type="ECO:0000313" key="3">
    <source>
        <dbReference type="Proteomes" id="UP000298030"/>
    </source>
</evidence>
<gene>
    <name evidence="2" type="ORF">FA13DRAFT_1873046</name>
</gene>
<evidence type="ECO:0000313" key="2">
    <source>
        <dbReference type="EMBL" id="TEB28322.1"/>
    </source>
</evidence>
<proteinExistence type="predicted"/>
<organism evidence="2 3">
    <name type="scientific">Coprinellus micaceus</name>
    <name type="common">Glistening ink-cap mushroom</name>
    <name type="synonym">Coprinus micaceus</name>
    <dbReference type="NCBI Taxonomy" id="71717"/>
    <lineage>
        <taxon>Eukaryota</taxon>
        <taxon>Fungi</taxon>
        <taxon>Dikarya</taxon>
        <taxon>Basidiomycota</taxon>
        <taxon>Agaricomycotina</taxon>
        <taxon>Agaricomycetes</taxon>
        <taxon>Agaricomycetidae</taxon>
        <taxon>Agaricales</taxon>
        <taxon>Agaricineae</taxon>
        <taxon>Psathyrellaceae</taxon>
        <taxon>Coprinellus</taxon>
    </lineage>
</organism>
<keyword evidence="3" id="KW-1185">Reference proteome</keyword>
<evidence type="ECO:0008006" key="4">
    <source>
        <dbReference type="Google" id="ProtNLM"/>
    </source>
</evidence>
<dbReference type="Proteomes" id="UP000298030">
    <property type="component" value="Unassembled WGS sequence"/>
</dbReference>
<feature type="chain" id="PRO_5021376137" description="JmjC domain-containing protein" evidence="1">
    <location>
        <begin position="16"/>
        <end position="335"/>
    </location>
</feature>
<name>A0A4Y7T3Z5_COPMI</name>
<dbReference type="AlphaFoldDB" id="A0A4Y7T3Z5"/>
<keyword evidence="1" id="KW-0732">Signal</keyword>
<protein>
    <recommendedName>
        <fullName evidence="4">JmjC domain-containing protein</fullName>
    </recommendedName>
</protein>
<feature type="signal peptide" evidence="1">
    <location>
        <begin position="1"/>
        <end position="15"/>
    </location>
</feature>
<evidence type="ECO:0000256" key="1">
    <source>
        <dbReference type="SAM" id="SignalP"/>
    </source>
</evidence>
<dbReference type="EMBL" id="QPFP01000033">
    <property type="protein sequence ID" value="TEB28322.1"/>
    <property type="molecule type" value="Genomic_DNA"/>
</dbReference>
<sequence>MSCPLLTTLLGSAVSETLLACFNGSMSFCAPFRGVRGHYGDISTGASPTNNFQLGPTGKTIRRRESGRRCGGIGFRTTERRQGGGWDFLLPRTSKARTLMVACLPLPQDSEPGPFQVRLFQKETLGSCMWTLSAHNSTLCLSIPFDVHPSHEFSSYYRHPSRSKVADPEFPDVFALAFYKELEELYTYTSPDIGPSPTKYGAQHPHVSLERLGLLLGRSTPASPDPASLLPIHNDIPREFLAASPLIVFATPGAVLKEFADGSNQERNVDDVADILFSYDSLLIQQGPRPYSFLCLNGLTVCMLMWHGDEYITDYEGPGLSRLDRGNQVFPVYLI</sequence>